<dbReference type="Pfam" id="PF04276">
    <property type="entry name" value="DUF443"/>
    <property type="match status" value="1"/>
</dbReference>
<dbReference type="NCBIfam" id="TIGR01218">
    <property type="entry name" value="Gpos_tandem_5TM"/>
    <property type="match status" value="1"/>
</dbReference>
<dbReference type="InterPro" id="IPR005915">
    <property type="entry name" value="Tandem_5TM"/>
</dbReference>
<feature type="transmembrane region" description="Helical" evidence="1">
    <location>
        <begin position="148"/>
        <end position="169"/>
    </location>
</feature>
<evidence type="ECO:0000313" key="2">
    <source>
        <dbReference type="EMBL" id="SNV72998.1"/>
    </source>
</evidence>
<dbReference type="OrthoDB" id="2414663at2"/>
<feature type="transmembrane region" description="Helical" evidence="1">
    <location>
        <begin position="26"/>
        <end position="47"/>
    </location>
</feature>
<accession>A0A239ZQB4</accession>
<name>A0A239ZQB4_9STAP</name>
<protein>
    <submittedName>
        <fullName evidence="2">Membrane spanning protein</fullName>
    </submittedName>
</protein>
<proteinExistence type="predicted"/>
<keyword evidence="1" id="KW-0812">Transmembrane</keyword>
<sequence length="214" mass="24783">MVMKLCESRIIHKNPKYRIIQYNEKYYLVDLSSTWLSFVFPMINWFIPKKCAEISKEEVEQLNIVKPTKNNATSWAAGGAICIGVALRKYITLFDMQLDKILALIICSLMFICAFVFLLHLNKKLSLSIYTNNLVNSKIILLPTPKNILFTFFAYTFLGGFSIMIFHALTFGNLFNIVIFLIWGMIVTFFLFSNMFSIIDTKVRAKLITKELKK</sequence>
<keyword evidence="1" id="KW-0472">Membrane</keyword>
<feature type="transmembrane region" description="Helical" evidence="1">
    <location>
        <begin position="175"/>
        <end position="196"/>
    </location>
</feature>
<dbReference type="KEGG" id="sste:SAMEA4384403_1758"/>
<evidence type="ECO:0000313" key="3">
    <source>
        <dbReference type="Proteomes" id="UP000242084"/>
    </source>
</evidence>
<reference evidence="2 3" key="1">
    <citation type="submission" date="2017-06" db="EMBL/GenBank/DDBJ databases">
        <authorList>
            <consortium name="Pathogen Informatics"/>
        </authorList>
    </citation>
    <scope>NUCLEOTIDE SEQUENCE [LARGE SCALE GENOMIC DNA]</scope>
    <source>
        <strain evidence="2 3">NCTC13839</strain>
    </source>
</reference>
<dbReference type="EMBL" id="LT906462">
    <property type="protein sequence ID" value="SNV72998.1"/>
    <property type="molecule type" value="Genomic_DNA"/>
</dbReference>
<keyword evidence="3" id="KW-1185">Reference proteome</keyword>
<feature type="transmembrane region" description="Helical" evidence="1">
    <location>
        <begin position="101"/>
        <end position="121"/>
    </location>
</feature>
<keyword evidence="1" id="KW-1133">Transmembrane helix</keyword>
<gene>
    <name evidence="2" type="ORF">SAMEA4384403_01758</name>
</gene>
<dbReference type="Proteomes" id="UP000242084">
    <property type="component" value="Chromosome 1"/>
</dbReference>
<organism evidence="2 3">
    <name type="scientific">Mammaliicoccus stepanovicii</name>
    <dbReference type="NCBI Taxonomy" id="643214"/>
    <lineage>
        <taxon>Bacteria</taxon>
        <taxon>Bacillati</taxon>
        <taxon>Bacillota</taxon>
        <taxon>Bacilli</taxon>
        <taxon>Bacillales</taxon>
        <taxon>Staphylococcaceae</taxon>
        <taxon>Mammaliicoccus</taxon>
    </lineage>
</organism>
<dbReference type="AlphaFoldDB" id="A0A239ZQB4"/>
<evidence type="ECO:0000256" key="1">
    <source>
        <dbReference type="SAM" id="Phobius"/>
    </source>
</evidence>